<dbReference type="Proteomes" id="UP001597183">
    <property type="component" value="Unassembled WGS sequence"/>
</dbReference>
<dbReference type="InterPro" id="IPR020846">
    <property type="entry name" value="MFS_dom"/>
</dbReference>
<dbReference type="Pfam" id="PF07690">
    <property type="entry name" value="MFS_1"/>
    <property type="match status" value="2"/>
</dbReference>
<feature type="transmembrane region" description="Helical" evidence="6">
    <location>
        <begin position="116"/>
        <end position="135"/>
    </location>
</feature>
<dbReference type="EMBL" id="JBHTMK010000005">
    <property type="protein sequence ID" value="MFD1364343.1"/>
    <property type="molecule type" value="Genomic_DNA"/>
</dbReference>
<dbReference type="InterPro" id="IPR001958">
    <property type="entry name" value="Tet-R_TetA/multi-R_MdtG-like"/>
</dbReference>
<feature type="transmembrane region" description="Helical" evidence="6">
    <location>
        <begin position="299"/>
        <end position="323"/>
    </location>
</feature>
<evidence type="ECO:0000256" key="5">
    <source>
        <dbReference type="ARBA" id="ARBA00023136"/>
    </source>
</evidence>
<feature type="domain" description="Major facilitator superfamily (MFS) profile" evidence="7">
    <location>
        <begin position="10"/>
        <end position="388"/>
    </location>
</feature>
<evidence type="ECO:0000256" key="4">
    <source>
        <dbReference type="ARBA" id="ARBA00022989"/>
    </source>
</evidence>
<evidence type="ECO:0000256" key="1">
    <source>
        <dbReference type="ARBA" id="ARBA00004651"/>
    </source>
</evidence>
<dbReference type="Gene3D" id="1.20.1250.20">
    <property type="entry name" value="MFS general substrate transporter like domains"/>
    <property type="match status" value="1"/>
</dbReference>
<dbReference type="RefSeq" id="WP_317791711.1">
    <property type="nucleotide sequence ID" value="NZ_AP028461.1"/>
</dbReference>
<dbReference type="PRINTS" id="PR01035">
    <property type="entry name" value="TCRTETA"/>
</dbReference>
<dbReference type="InterPro" id="IPR036259">
    <property type="entry name" value="MFS_trans_sf"/>
</dbReference>
<comment type="subcellular location">
    <subcellularLocation>
        <location evidence="1">Cell membrane</location>
        <topology evidence="1">Multi-pass membrane protein</topology>
    </subcellularLocation>
</comment>
<feature type="transmembrane region" description="Helical" evidence="6">
    <location>
        <begin position="47"/>
        <end position="70"/>
    </location>
</feature>
<evidence type="ECO:0000259" key="7">
    <source>
        <dbReference type="PROSITE" id="PS50850"/>
    </source>
</evidence>
<feature type="transmembrane region" description="Helical" evidence="6">
    <location>
        <begin position="274"/>
        <end position="293"/>
    </location>
</feature>
<feature type="transmembrane region" description="Helical" evidence="6">
    <location>
        <begin position="242"/>
        <end position="262"/>
    </location>
</feature>
<evidence type="ECO:0000313" key="9">
    <source>
        <dbReference type="Proteomes" id="UP001597183"/>
    </source>
</evidence>
<keyword evidence="5 6" id="KW-0472">Membrane</keyword>
<dbReference type="PANTHER" id="PTHR23506:SF23">
    <property type="entry name" value="GH10249P"/>
    <property type="match status" value="1"/>
</dbReference>
<evidence type="ECO:0000256" key="2">
    <source>
        <dbReference type="ARBA" id="ARBA00022448"/>
    </source>
</evidence>
<feature type="transmembrane region" description="Helical" evidence="6">
    <location>
        <begin position="82"/>
        <end position="110"/>
    </location>
</feature>
<reference evidence="9" key="1">
    <citation type="journal article" date="2019" name="Int. J. Syst. Evol. Microbiol.">
        <title>The Global Catalogue of Microorganisms (GCM) 10K type strain sequencing project: providing services to taxonomists for standard genome sequencing and annotation.</title>
        <authorList>
            <consortium name="The Broad Institute Genomics Platform"/>
            <consortium name="The Broad Institute Genome Sequencing Center for Infectious Disease"/>
            <person name="Wu L."/>
            <person name="Ma J."/>
        </authorList>
    </citation>
    <scope>NUCLEOTIDE SEQUENCE [LARGE SCALE GENOMIC DNA]</scope>
    <source>
        <strain evidence="9">CCM 7526</strain>
    </source>
</reference>
<feature type="transmembrane region" description="Helical" evidence="6">
    <location>
        <begin position="172"/>
        <end position="192"/>
    </location>
</feature>
<evidence type="ECO:0000256" key="6">
    <source>
        <dbReference type="SAM" id="Phobius"/>
    </source>
</evidence>
<feature type="transmembrane region" description="Helical" evidence="6">
    <location>
        <begin position="142"/>
        <end position="160"/>
    </location>
</feature>
<evidence type="ECO:0000313" key="8">
    <source>
        <dbReference type="EMBL" id="MFD1364343.1"/>
    </source>
</evidence>
<feature type="transmembrane region" description="Helical" evidence="6">
    <location>
        <begin position="12"/>
        <end position="35"/>
    </location>
</feature>
<dbReference type="PROSITE" id="PS50850">
    <property type="entry name" value="MFS"/>
    <property type="match status" value="1"/>
</dbReference>
<feature type="transmembrane region" description="Helical" evidence="6">
    <location>
        <begin position="213"/>
        <end position="230"/>
    </location>
</feature>
<dbReference type="SUPFAM" id="SSF103473">
    <property type="entry name" value="MFS general substrate transporter"/>
    <property type="match status" value="1"/>
</dbReference>
<keyword evidence="4 6" id="KW-1133">Transmembrane helix</keyword>
<comment type="caution">
    <text evidence="8">The sequence shown here is derived from an EMBL/GenBank/DDBJ whole genome shotgun (WGS) entry which is preliminary data.</text>
</comment>
<accession>A0ABW4A1N1</accession>
<protein>
    <submittedName>
        <fullName evidence="8">MFS transporter</fullName>
    </submittedName>
</protein>
<dbReference type="InterPro" id="IPR050930">
    <property type="entry name" value="MFS_Vesicular_Transporter"/>
</dbReference>
<proteinExistence type="predicted"/>
<dbReference type="InterPro" id="IPR011701">
    <property type="entry name" value="MFS"/>
</dbReference>
<evidence type="ECO:0000256" key="3">
    <source>
        <dbReference type="ARBA" id="ARBA00022692"/>
    </source>
</evidence>
<name>A0ABW4A1N1_9ACTN</name>
<organism evidence="8 9">
    <name type="scientific">Actinoplanes sichuanensis</name>
    <dbReference type="NCBI Taxonomy" id="512349"/>
    <lineage>
        <taxon>Bacteria</taxon>
        <taxon>Bacillati</taxon>
        <taxon>Actinomycetota</taxon>
        <taxon>Actinomycetes</taxon>
        <taxon>Micromonosporales</taxon>
        <taxon>Micromonosporaceae</taxon>
        <taxon>Actinoplanes</taxon>
    </lineage>
</organism>
<dbReference type="CDD" id="cd17325">
    <property type="entry name" value="MFS_MdtG_SLC18_like"/>
    <property type="match status" value="1"/>
</dbReference>
<feature type="transmembrane region" description="Helical" evidence="6">
    <location>
        <begin position="363"/>
        <end position="383"/>
    </location>
</feature>
<keyword evidence="9" id="KW-1185">Reference proteome</keyword>
<gene>
    <name evidence="8" type="ORF">ACFQ5G_03180</name>
</gene>
<keyword evidence="3 6" id="KW-0812">Transmembrane</keyword>
<sequence length="388" mass="38389">MTRQEDSTRPTAAATVVAIALALDMFLYGAIIPILPELPAVDGSAMLSGVLFAVYAAAQLVTVAFVGRAVDRIGPRRPFQAGILGVAAATLLFGVATTVPGTAGLVLLILGRAAQGVAAAISWTAGLALVAAVYPAERRGQAMGLTLSAVGIGVLLGPAVSGQLAGWLGPAAPFHLIAVFAVGDAIARFLLIKVDHRPPVEVPFRTVARGPRAGLLITLTAIGAAALAYLEPVLPLHLDDLGVGAGGIGSAFAGAALAGVLSSPLGGGLTDRLGPNRVVAIGAFIVAAGFALAGRDSTALAVTGLIVVGFGAQLLLAPTLVLIGRLAEHQRPPAYGVAYALYNLAYTAGLTVAPLAAGLLGGLAGITGATVGAAIAAGALAVVMSGRR</sequence>
<dbReference type="PANTHER" id="PTHR23506">
    <property type="entry name" value="GH10249P"/>
    <property type="match status" value="1"/>
</dbReference>
<keyword evidence="2" id="KW-0813">Transport</keyword>
<feature type="transmembrane region" description="Helical" evidence="6">
    <location>
        <begin position="335"/>
        <end position="357"/>
    </location>
</feature>